<dbReference type="AlphaFoldDB" id="A0A2T0AK51"/>
<accession>A0A2T0AK51</accession>
<dbReference type="PANTHER" id="PTHR47962">
    <property type="entry name" value="ATP-DEPENDENT HELICASE LHR-RELATED-RELATED"/>
    <property type="match status" value="1"/>
</dbReference>
<dbReference type="InterPro" id="IPR011545">
    <property type="entry name" value="DEAD/DEAH_box_helicase_dom"/>
</dbReference>
<dbReference type="Gene3D" id="3.40.50.300">
    <property type="entry name" value="P-loop containing nucleotide triphosphate hydrolases"/>
    <property type="match status" value="1"/>
</dbReference>
<dbReference type="GO" id="GO:0016887">
    <property type="term" value="F:ATP hydrolysis activity"/>
    <property type="evidence" value="ECO:0007669"/>
    <property type="project" value="TreeGrafter"/>
</dbReference>
<dbReference type="EMBL" id="PVXM01000060">
    <property type="protein sequence ID" value="PRR68756.1"/>
    <property type="molecule type" value="Genomic_DNA"/>
</dbReference>
<evidence type="ECO:0000259" key="1">
    <source>
        <dbReference type="PROSITE" id="PS51192"/>
    </source>
</evidence>
<organism evidence="2 3">
    <name type="scientific">Neomoorella humiferrea</name>
    <dbReference type="NCBI Taxonomy" id="676965"/>
    <lineage>
        <taxon>Bacteria</taxon>
        <taxon>Bacillati</taxon>
        <taxon>Bacillota</taxon>
        <taxon>Clostridia</taxon>
        <taxon>Neomoorellales</taxon>
        <taxon>Neomoorellaceae</taxon>
        <taxon>Neomoorella</taxon>
    </lineage>
</organism>
<dbReference type="CDD" id="cd17923">
    <property type="entry name" value="DEXHc_Hrq1-like"/>
    <property type="match status" value="1"/>
</dbReference>
<dbReference type="InterPro" id="IPR014001">
    <property type="entry name" value="Helicase_ATP-bd"/>
</dbReference>
<reference evidence="2 3" key="1">
    <citation type="submission" date="2018-03" db="EMBL/GenBank/DDBJ databases">
        <title>Genome sequence of Moorella humiferrea DSM 23265.</title>
        <authorList>
            <person name="Poehlein A."/>
            <person name="Daniel R."/>
        </authorList>
    </citation>
    <scope>NUCLEOTIDE SEQUENCE [LARGE SCALE GENOMIC DNA]</scope>
    <source>
        <strain evidence="2 3">DSM 23265</strain>
    </source>
</reference>
<evidence type="ECO:0000313" key="3">
    <source>
        <dbReference type="Proteomes" id="UP000238415"/>
    </source>
</evidence>
<gene>
    <name evidence="2" type="ORF">MOHU_26080</name>
</gene>
<dbReference type="GO" id="GO:0005524">
    <property type="term" value="F:ATP binding"/>
    <property type="evidence" value="ECO:0007669"/>
    <property type="project" value="InterPro"/>
</dbReference>
<dbReference type="PANTHER" id="PTHR47962:SF5">
    <property type="entry name" value="ATP-DEPENDENT HELICASE LHR-RELATED"/>
    <property type="match status" value="1"/>
</dbReference>
<dbReference type="InterPro" id="IPR027417">
    <property type="entry name" value="P-loop_NTPase"/>
</dbReference>
<dbReference type="RefSeq" id="WP_170066412.1">
    <property type="nucleotide sequence ID" value="NZ_CP136419.1"/>
</dbReference>
<keyword evidence="2" id="KW-0347">Helicase</keyword>
<keyword evidence="2" id="KW-0378">Hydrolase</keyword>
<keyword evidence="2" id="KW-0547">Nucleotide-binding</keyword>
<evidence type="ECO:0000313" key="2">
    <source>
        <dbReference type="EMBL" id="PRR68756.1"/>
    </source>
</evidence>
<dbReference type="SUPFAM" id="SSF52540">
    <property type="entry name" value="P-loop containing nucleoside triphosphate hydrolases"/>
    <property type="match status" value="1"/>
</dbReference>
<dbReference type="InterPro" id="IPR052511">
    <property type="entry name" value="ATP-dep_Helicase"/>
</dbReference>
<dbReference type="Pfam" id="PF00270">
    <property type="entry name" value="DEAD"/>
    <property type="match status" value="1"/>
</dbReference>
<dbReference type="GO" id="GO:0003677">
    <property type="term" value="F:DNA binding"/>
    <property type="evidence" value="ECO:0007669"/>
    <property type="project" value="TreeGrafter"/>
</dbReference>
<keyword evidence="3" id="KW-1185">Reference proteome</keyword>
<sequence>MFSLRENIVRDYAEYVKSFLKIRDESIARFVQEKLDAGELWPDALVQLNPAYEYGPSINDLVSRGLLHPLCKEIFHGFRLYQHQYQAIEVALRRENYVVTTGTGSGKSMTYLIPIIDHVLKHNPEDGRVRAIIVYPMNAFINSQLNAIDSLAKSFNERNPGTQFPITYNRYTGQESDEEKRSIRENPPHILLTNYVMLELMLTRPEERPFVDRTFTALEFLVFDELHTYRGRQGADVALLIRRLRERCGNPDLIHIGTSATMITGGNLSDQQQVVASVARKIFGVDVKPENIITETLKPVFSISYTRQQLAAAVLGPLPQNEAEFLQSPLAAWIERTFGLEEIGGYLKRRVPITLQEGAARLAAETGIEIETCARRLQDMLLFGSKIKLPDGNPLFAFKLHQFISQGGSVYATLETKAKRQLTLVAQHYAPDGQKLLFPLVFCRECGQEYYLVELHAQEKRVIPRPPETGATSEEAEDGYLLLDEEGIWTDDLDLLPENWFNITNRGEKRLKREYQPFVPRRLFIQPDGIIVEEPGADNVPCWFLPRPFLLCLTCGEVYTRRNRNEFRKLAHLSSEGRSTATTLLSISAITNIRRRNLFPENAQKLLSFTDNRQDASLQAGHFNDFVEVALLRSSIYKALEENQALDHTNIAMKVTDALALDQAAYAREVGTYGSLARRNREILEALIEYRIYEDLRRGWRVVQPNLEQCGLLRIDYDGLEDLAGITSPGRTIRSWPNLHQKYGLRPSMPF</sequence>
<dbReference type="SMART" id="SM00487">
    <property type="entry name" value="DEXDc"/>
    <property type="match status" value="1"/>
</dbReference>
<keyword evidence="2" id="KW-0067">ATP-binding</keyword>
<protein>
    <submittedName>
        <fullName evidence="2">Putative ATP-dependent helicase Lhr</fullName>
    </submittedName>
</protein>
<dbReference type="GO" id="GO:0004386">
    <property type="term" value="F:helicase activity"/>
    <property type="evidence" value="ECO:0007669"/>
    <property type="project" value="UniProtKB-KW"/>
</dbReference>
<name>A0A2T0AK51_9FIRM</name>
<dbReference type="Proteomes" id="UP000238415">
    <property type="component" value="Unassembled WGS sequence"/>
</dbReference>
<comment type="caution">
    <text evidence="2">The sequence shown here is derived from an EMBL/GenBank/DDBJ whole genome shotgun (WGS) entry which is preliminary data.</text>
</comment>
<dbReference type="PROSITE" id="PS51192">
    <property type="entry name" value="HELICASE_ATP_BIND_1"/>
    <property type="match status" value="1"/>
</dbReference>
<proteinExistence type="predicted"/>
<feature type="domain" description="Helicase ATP-binding" evidence="1">
    <location>
        <begin position="88"/>
        <end position="263"/>
    </location>
</feature>